<reference evidence="2 3" key="1">
    <citation type="submission" date="2024-07" db="EMBL/GenBank/DDBJ databases">
        <title>Enhanced genomic and transcriptomic resources for Trichinella pseudospiralis and T. spiralis underpin the discovery of pronounced molecular differences between stages and species.</title>
        <authorList>
            <person name="Pasi K.K."/>
            <person name="La Rosa G."/>
            <person name="Gomez-Morales M.A."/>
            <person name="Tosini F."/>
            <person name="Sumanam S."/>
            <person name="Young N.D."/>
            <person name="Chang B.C."/>
            <person name="Robin G.B."/>
        </authorList>
    </citation>
    <scope>NUCLEOTIDE SEQUENCE [LARGE SCALE GENOMIC DNA]</scope>
    <source>
        <strain evidence="2">ISS534</strain>
    </source>
</reference>
<accession>A0ABR3KZP4</accession>
<evidence type="ECO:0000256" key="1">
    <source>
        <dbReference type="SAM" id="MobiDB-lite"/>
    </source>
</evidence>
<comment type="caution">
    <text evidence="2">The sequence shown here is derived from an EMBL/GenBank/DDBJ whole genome shotgun (WGS) entry which is preliminary data.</text>
</comment>
<sequence>MTKLEKDLRWSRFSQPNQGTEKQEDAARLPCQDGHASAGDNVQRKHANNLHLRQGVEICLCNTRTCGGGTKVLISHLNQAHNSGKMPQGFRVKMDMPQLVTMFNVNMRTIFTFDRVSKCNFDPS</sequence>
<name>A0ABR3KZP4_TRISP</name>
<dbReference type="Proteomes" id="UP001558632">
    <property type="component" value="Unassembled WGS sequence"/>
</dbReference>
<dbReference type="EMBL" id="JBEUSY010000101">
    <property type="protein sequence ID" value="KAL1245356.1"/>
    <property type="molecule type" value="Genomic_DNA"/>
</dbReference>
<protein>
    <submittedName>
        <fullName evidence="2">Solute carrier family 13 member</fullName>
    </submittedName>
</protein>
<feature type="compositionally biased region" description="Basic and acidic residues" evidence="1">
    <location>
        <begin position="1"/>
        <end position="10"/>
    </location>
</feature>
<gene>
    <name evidence="2" type="ORF">TSPI_07873</name>
</gene>
<proteinExistence type="predicted"/>
<evidence type="ECO:0000313" key="3">
    <source>
        <dbReference type="Proteomes" id="UP001558632"/>
    </source>
</evidence>
<evidence type="ECO:0000313" key="2">
    <source>
        <dbReference type="EMBL" id="KAL1245356.1"/>
    </source>
</evidence>
<feature type="region of interest" description="Disordered" evidence="1">
    <location>
        <begin position="1"/>
        <end position="42"/>
    </location>
</feature>
<keyword evidence="3" id="KW-1185">Reference proteome</keyword>
<organism evidence="2 3">
    <name type="scientific">Trichinella spiralis</name>
    <name type="common">Trichina worm</name>
    <dbReference type="NCBI Taxonomy" id="6334"/>
    <lineage>
        <taxon>Eukaryota</taxon>
        <taxon>Metazoa</taxon>
        <taxon>Ecdysozoa</taxon>
        <taxon>Nematoda</taxon>
        <taxon>Enoplea</taxon>
        <taxon>Dorylaimia</taxon>
        <taxon>Trichinellida</taxon>
        <taxon>Trichinellidae</taxon>
        <taxon>Trichinella</taxon>
    </lineage>
</organism>